<accession>A0ABV9KRD2</accession>
<keyword evidence="3" id="KW-1185">Reference proteome</keyword>
<organism evidence="2 3">
    <name type="scientific">Dysgonomonas termitidis</name>
    <dbReference type="NCBI Taxonomy" id="1516126"/>
    <lineage>
        <taxon>Bacteria</taxon>
        <taxon>Pseudomonadati</taxon>
        <taxon>Bacteroidota</taxon>
        <taxon>Bacteroidia</taxon>
        <taxon>Bacteroidales</taxon>
        <taxon>Dysgonomonadaceae</taxon>
        <taxon>Dysgonomonas</taxon>
    </lineage>
</organism>
<dbReference type="EMBL" id="JBHSGN010000024">
    <property type="protein sequence ID" value="MFC4672720.1"/>
    <property type="molecule type" value="Genomic_DNA"/>
</dbReference>
<protein>
    <recommendedName>
        <fullName evidence="1">Gene product 88 domain-containing protein</fullName>
    </recommendedName>
</protein>
<evidence type="ECO:0000313" key="3">
    <source>
        <dbReference type="Proteomes" id="UP001596023"/>
    </source>
</evidence>
<feature type="domain" description="Gene product 88" evidence="1">
    <location>
        <begin position="40"/>
        <end position="238"/>
    </location>
</feature>
<evidence type="ECO:0000313" key="2">
    <source>
        <dbReference type="EMBL" id="MFC4672720.1"/>
    </source>
</evidence>
<sequence>MKKIISNQIKRQLGISYLGSCSTSPKLIKSLNRNVMTYGLYLAPYNISGYNVCPESFNCSKYCLHGSGRSKIEFLARKEAGTIQNARIKKTRLFFEDRPAFMSLLVHEISQATKKAKEAGMQLAVRLNCASDLSPEEFTLDGKNILQIFPNLQFYDYSKIPGHMQLVKKYANYDLTFSYSGENWNDCEAFLKQGYRMAVVFESGLPATFKGYPVINANDDDIRFLDNGGIICGLTYKKVANDYVDGKYQRPDTTFITRKQEGLCA</sequence>
<dbReference type="Pfam" id="PF17338">
    <property type="entry name" value="GP88"/>
    <property type="match status" value="1"/>
</dbReference>
<dbReference type="InterPro" id="IPR020290">
    <property type="entry name" value="Gp88"/>
</dbReference>
<name>A0ABV9KRD2_9BACT</name>
<dbReference type="RefSeq" id="WP_379993917.1">
    <property type="nucleotide sequence ID" value="NZ_JBHSGN010000024.1"/>
</dbReference>
<gene>
    <name evidence="2" type="ORF">ACFO6W_03330</name>
</gene>
<reference evidence="3" key="1">
    <citation type="journal article" date="2019" name="Int. J. Syst. Evol. Microbiol.">
        <title>The Global Catalogue of Microorganisms (GCM) 10K type strain sequencing project: providing services to taxonomists for standard genome sequencing and annotation.</title>
        <authorList>
            <consortium name="The Broad Institute Genomics Platform"/>
            <consortium name="The Broad Institute Genome Sequencing Center for Infectious Disease"/>
            <person name="Wu L."/>
            <person name="Ma J."/>
        </authorList>
    </citation>
    <scope>NUCLEOTIDE SEQUENCE [LARGE SCALE GENOMIC DNA]</scope>
    <source>
        <strain evidence="3">CCUG 66188</strain>
    </source>
</reference>
<dbReference type="Proteomes" id="UP001596023">
    <property type="component" value="Unassembled WGS sequence"/>
</dbReference>
<comment type="caution">
    <text evidence="2">The sequence shown here is derived from an EMBL/GenBank/DDBJ whole genome shotgun (WGS) entry which is preliminary data.</text>
</comment>
<proteinExistence type="predicted"/>
<evidence type="ECO:0000259" key="1">
    <source>
        <dbReference type="Pfam" id="PF17338"/>
    </source>
</evidence>